<keyword evidence="4" id="KW-0176">Collagen</keyword>
<evidence type="ECO:0000256" key="1">
    <source>
        <dbReference type="ARBA" id="ARBA00022801"/>
    </source>
</evidence>
<name>A0A8S5LJ63_9CAUD</name>
<dbReference type="Gene3D" id="2.10.10.90">
    <property type="match status" value="1"/>
</dbReference>
<sequence>MAGLRKVRVQLLNESTGAVEEEVNVLTSAECVTFADGETFEQKLAAGKLTGPKGATGAQGPQGIQGPKGETGERGATGAAGEAGAKGVSMRLLGEWSNSTAYVNNSAYIDIVTYSGNTYACKTSNTGQTPTNTTYWTLIAQKGATGAQGTQGPKGDTGAAGPQGATGPKGATGSQGPKGDKGDPGDTVKVGTSLSNATQKKLFFKIV</sequence>
<protein>
    <submittedName>
        <fullName evidence="4">Collagen I alpha 1</fullName>
    </submittedName>
</protein>
<dbReference type="SUPFAM" id="SSF51055">
    <property type="entry name" value="Carbohydrate binding domain"/>
    <property type="match status" value="1"/>
</dbReference>
<dbReference type="InterPro" id="IPR050149">
    <property type="entry name" value="Collagen_superfamily"/>
</dbReference>
<dbReference type="GO" id="GO:0004553">
    <property type="term" value="F:hydrolase activity, hydrolyzing O-glycosyl compounds"/>
    <property type="evidence" value="ECO:0007669"/>
    <property type="project" value="InterPro"/>
</dbReference>
<dbReference type="InterPro" id="IPR003610">
    <property type="entry name" value="CBM5/12"/>
</dbReference>
<proteinExistence type="predicted"/>
<reference evidence="4" key="1">
    <citation type="journal article" date="2021" name="Proc. Natl. Acad. Sci. U.S.A.">
        <title>A Catalog of Tens of Thousands of Viruses from Human Metagenomes Reveals Hidden Associations with Chronic Diseases.</title>
        <authorList>
            <person name="Tisza M.J."/>
            <person name="Buck C.B."/>
        </authorList>
    </citation>
    <scope>NUCLEOTIDE SEQUENCE</scope>
    <source>
        <strain evidence="4">Ct6F13</strain>
    </source>
</reference>
<evidence type="ECO:0000313" key="4">
    <source>
        <dbReference type="EMBL" id="DAD70062.1"/>
    </source>
</evidence>
<dbReference type="PANTHER" id="PTHR24023:SF1082">
    <property type="entry name" value="COLLAGEN TRIPLE HELIX REPEAT"/>
    <property type="match status" value="1"/>
</dbReference>
<organism evidence="4">
    <name type="scientific">Myoviridae sp. ct6F13</name>
    <dbReference type="NCBI Taxonomy" id="2827602"/>
    <lineage>
        <taxon>Viruses</taxon>
        <taxon>Duplodnaviria</taxon>
        <taxon>Heunggongvirae</taxon>
        <taxon>Uroviricota</taxon>
        <taxon>Caudoviricetes</taxon>
    </lineage>
</organism>
<accession>A0A8S5LJ63</accession>
<dbReference type="InterPro" id="IPR008160">
    <property type="entry name" value="Collagen"/>
</dbReference>
<dbReference type="Pfam" id="PF01391">
    <property type="entry name" value="Collagen"/>
    <property type="match status" value="2"/>
</dbReference>
<feature type="compositionally biased region" description="Low complexity" evidence="2">
    <location>
        <begin position="144"/>
        <end position="172"/>
    </location>
</feature>
<dbReference type="EMBL" id="BK015859">
    <property type="protein sequence ID" value="DAD70062.1"/>
    <property type="molecule type" value="Genomic_DNA"/>
</dbReference>
<dbReference type="PANTHER" id="PTHR24023">
    <property type="entry name" value="COLLAGEN ALPHA"/>
    <property type="match status" value="1"/>
</dbReference>
<keyword evidence="1" id="KW-0378">Hydrolase</keyword>
<dbReference type="GO" id="GO:0031012">
    <property type="term" value="C:extracellular matrix"/>
    <property type="evidence" value="ECO:0007669"/>
    <property type="project" value="TreeGrafter"/>
</dbReference>
<feature type="domain" description="Chitin-binding type-3" evidence="3">
    <location>
        <begin position="93"/>
        <end position="139"/>
    </location>
</feature>
<evidence type="ECO:0000259" key="3">
    <source>
        <dbReference type="SMART" id="SM00495"/>
    </source>
</evidence>
<evidence type="ECO:0000256" key="2">
    <source>
        <dbReference type="SAM" id="MobiDB-lite"/>
    </source>
</evidence>
<feature type="region of interest" description="Disordered" evidence="2">
    <location>
        <begin position="51"/>
        <end position="85"/>
    </location>
</feature>
<feature type="compositionally biased region" description="Low complexity" evidence="2">
    <location>
        <begin position="74"/>
        <end position="85"/>
    </location>
</feature>
<dbReference type="GO" id="GO:0005975">
    <property type="term" value="P:carbohydrate metabolic process"/>
    <property type="evidence" value="ECO:0007669"/>
    <property type="project" value="InterPro"/>
</dbReference>
<dbReference type="GO" id="GO:0005615">
    <property type="term" value="C:extracellular space"/>
    <property type="evidence" value="ECO:0007669"/>
    <property type="project" value="TreeGrafter"/>
</dbReference>
<dbReference type="InterPro" id="IPR036573">
    <property type="entry name" value="CBM_sf_5/12"/>
</dbReference>
<dbReference type="GO" id="GO:0030246">
    <property type="term" value="F:carbohydrate binding"/>
    <property type="evidence" value="ECO:0007669"/>
    <property type="project" value="InterPro"/>
</dbReference>
<dbReference type="SMART" id="SM00495">
    <property type="entry name" value="ChtBD3"/>
    <property type="match status" value="1"/>
</dbReference>
<feature type="region of interest" description="Disordered" evidence="2">
    <location>
        <begin position="144"/>
        <end position="193"/>
    </location>
</feature>